<gene>
    <name evidence="2" type="primary">HaOG201997</name>
    <name evidence="2" type="ORF">B5X24_HaOG201997</name>
</gene>
<keyword evidence="1" id="KW-0812">Transmembrane</keyword>
<evidence type="ECO:0000313" key="3">
    <source>
        <dbReference type="Proteomes" id="UP000249218"/>
    </source>
</evidence>
<sequence length="73" mass="7894">MCCCVCNLLCKILSLIVSLLFIVAVILLILWGVGVIFGIPRTLATSNSAKMAIIKRAQKHVDTSLSSGKYRGQ</sequence>
<name>A0A2W1C0H5_HELAM</name>
<keyword evidence="1" id="KW-1133">Transmembrane helix</keyword>
<accession>A0A2W1C0H5</accession>
<dbReference type="AlphaFoldDB" id="A0A2W1C0H5"/>
<proteinExistence type="predicted"/>
<reference evidence="2 3" key="1">
    <citation type="journal article" date="2017" name="BMC Biol.">
        <title>Genomic innovations, transcriptional plasticity and gene loss underlying the evolution and divergence of two highly polyphagous and invasive Helicoverpa pest species.</title>
        <authorList>
            <person name="Pearce S.L."/>
            <person name="Clarke D.F."/>
            <person name="East P.D."/>
            <person name="Elfekih S."/>
            <person name="Gordon K.H."/>
            <person name="Jermiin L.S."/>
            <person name="McGaughran A."/>
            <person name="Oakeshott J.G."/>
            <person name="Papanikolaou A."/>
            <person name="Perera O.P."/>
            <person name="Rane R.V."/>
            <person name="Richards S."/>
            <person name="Tay W.T."/>
            <person name="Walsh T.K."/>
            <person name="Anderson A."/>
            <person name="Anderson C.J."/>
            <person name="Asgari S."/>
            <person name="Board P.G."/>
            <person name="Bretschneider A."/>
            <person name="Campbell P.M."/>
            <person name="Chertemps T."/>
            <person name="Christeller J.T."/>
            <person name="Coppin C.W."/>
            <person name="Downes S.J."/>
            <person name="Duan G."/>
            <person name="Farnsworth C.A."/>
            <person name="Good R.T."/>
            <person name="Han L.B."/>
            <person name="Han Y.C."/>
            <person name="Hatje K."/>
            <person name="Horne I."/>
            <person name="Huang Y.P."/>
            <person name="Hughes D.S."/>
            <person name="Jacquin-Joly E."/>
            <person name="James W."/>
            <person name="Jhangiani S."/>
            <person name="Kollmar M."/>
            <person name="Kuwar S.S."/>
            <person name="Li S."/>
            <person name="Liu N.Y."/>
            <person name="Maibeche M.T."/>
            <person name="Miller J.R."/>
            <person name="Montagne N."/>
            <person name="Perry T."/>
            <person name="Qu J."/>
            <person name="Song S.V."/>
            <person name="Sutton G.G."/>
            <person name="Vogel H."/>
            <person name="Walenz B.P."/>
            <person name="Xu W."/>
            <person name="Zhang H.J."/>
            <person name="Zou Z."/>
            <person name="Batterham P."/>
            <person name="Edwards O.R."/>
            <person name="Feyereisen R."/>
            <person name="Gibbs R.A."/>
            <person name="Heckel D.G."/>
            <person name="McGrath A."/>
            <person name="Robin C."/>
            <person name="Scherer S.E."/>
            <person name="Worley K.C."/>
            <person name="Wu Y.D."/>
        </authorList>
    </citation>
    <scope>NUCLEOTIDE SEQUENCE [LARGE SCALE GENOMIC DNA]</scope>
    <source>
        <strain evidence="2">Harm_GR_Male_#8</strain>
        <tissue evidence="2">Whole organism</tissue>
    </source>
</reference>
<evidence type="ECO:0000313" key="2">
    <source>
        <dbReference type="EMBL" id="PZC78620.1"/>
    </source>
</evidence>
<evidence type="ECO:0000256" key="1">
    <source>
        <dbReference type="SAM" id="Phobius"/>
    </source>
</evidence>
<dbReference type="Proteomes" id="UP000249218">
    <property type="component" value="Unassembled WGS sequence"/>
</dbReference>
<dbReference type="EMBL" id="KZ149899">
    <property type="protein sequence ID" value="PZC78620.1"/>
    <property type="molecule type" value="Genomic_DNA"/>
</dbReference>
<protein>
    <submittedName>
        <fullName evidence="2">Uncharacterized protein</fullName>
    </submittedName>
</protein>
<organism evidence="2 3">
    <name type="scientific">Helicoverpa armigera</name>
    <name type="common">Cotton bollworm</name>
    <name type="synonym">Heliothis armigera</name>
    <dbReference type="NCBI Taxonomy" id="29058"/>
    <lineage>
        <taxon>Eukaryota</taxon>
        <taxon>Metazoa</taxon>
        <taxon>Ecdysozoa</taxon>
        <taxon>Arthropoda</taxon>
        <taxon>Hexapoda</taxon>
        <taxon>Insecta</taxon>
        <taxon>Pterygota</taxon>
        <taxon>Neoptera</taxon>
        <taxon>Endopterygota</taxon>
        <taxon>Lepidoptera</taxon>
        <taxon>Glossata</taxon>
        <taxon>Ditrysia</taxon>
        <taxon>Noctuoidea</taxon>
        <taxon>Noctuidae</taxon>
        <taxon>Heliothinae</taxon>
        <taxon>Helicoverpa</taxon>
    </lineage>
</organism>
<keyword evidence="3" id="KW-1185">Reference proteome</keyword>
<feature type="transmembrane region" description="Helical" evidence="1">
    <location>
        <begin position="12"/>
        <end position="39"/>
    </location>
</feature>
<keyword evidence="1" id="KW-0472">Membrane</keyword>